<proteinExistence type="predicted"/>
<dbReference type="EMBL" id="CAFBIZ010000121">
    <property type="protein sequence ID" value="CAB4850368.1"/>
    <property type="molecule type" value="Genomic_DNA"/>
</dbReference>
<feature type="transmembrane region" description="Helical" evidence="1">
    <location>
        <begin position="138"/>
        <end position="155"/>
    </location>
</feature>
<protein>
    <submittedName>
        <fullName evidence="4">Unannotated protein</fullName>
    </submittedName>
</protein>
<sequence>MALTVSPLVRTPAKIGAGLFLLWSVLHIYVGVAGAVEYFTGDITSQWTLLIGGTNAPVSGFQFPTDALTANAQSHLLLNFCLDVGGYGVLGVIVAWMIWARASWTGYLIGVVVIGIADLTFLFALVTSGIIVANVPTVAGPIIWFLAVAITPFGMPPLRRDLPKAQPDDMEINEISRAGTGSQ</sequence>
<dbReference type="EMBL" id="CAFBPU010000026">
    <property type="protein sequence ID" value="CAB5034429.1"/>
    <property type="molecule type" value="Genomic_DNA"/>
</dbReference>
<evidence type="ECO:0000313" key="2">
    <source>
        <dbReference type="EMBL" id="CAB4850368.1"/>
    </source>
</evidence>
<dbReference type="EMBL" id="CAFBND010000123">
    <property type="protein sequence ID" value="CAB4957451.1"/>
    <property type="molecule type" value="Genomic_DNA"/>
</dbReference>
<organism evidence="4">
    <name type="scientific">freshwater metagenome</name>
    <dbReference type="NCBI Taxonomy" id="449393"/>
    <lineage>
        <taxon>unclassified sequences</taxon>
        <taxon>metagenomes</taxon>
        <taxon>ecological metagenomes</taxon>
    </lineage>
</organism>
<feature type="transmembrane region" description="Helical" evidence="1">
    <location>
        <begin position="76"/>
        <end position="99"/>
    </location>
</feature>
<dbReference type="AlphaFoldDB" id="A0A6J7S099"/>
<evidence type="ECO:0000256" key="1">
    <source>
        <dbReference type="SAM" id="Phobius"/>
    </source>
</evidence>
<keyword evidence="1" id="KW-0812">Transmembrane</keyword>
<accession>A0A6J7S099</accession>
<name>A0A6J7S099_9ZZZZ</name>
<evidence type="ECO:0000313" key="3">
    <source>
        <dbReference type="EMBL" id="CAB4957451.1"/>
    </source>
</evidence>
<keyword evidence="1" id="KW-0472">Membrane</keyword>
<feature type="transmembrane region" description="Helical" evidence="1">
    <location>
        <begin position="20"/>
        <end position="40"/>
    </location>
</feature>
<evidence type="ECO:0000313" key="4">
    <source>
        <dbReference type="EMBL" id="CAB5034429.1"/>
    </source>
</evidence>
<keyword evidence="1" id="KW-1133">Transmembrane helix</keyword>
<reference evidence="4" key="1">
    <citation type="submission" date="2020-05" db="EMBL/GenBank/DDBJ databases">
        <authorList>
            <person name="Chiriac C."/>
            <person name="Salcher M."/>
            <person name="Ghai R."/>
            <person name="Kavagutti S V."/>
        </authorList>
    </citation>
    <scope>NUCLEOTIDE SEQUENCE</scope>
</reference>
<feature type="transmembrane region" description="Helical" evidence="1">
    <location>
        <begin position="106"/>
        <end position="132"/>
    </location>
</feature>
<gene>
    <name evidence="2" type="ORF">UFOPK3268_00994</name>
    <name evidence="3" type="ORF">UFOPK3752_02059</name>
    <name evidence="4" type="ORF">UFOPK4150_01359</name>
</gene>